<accession>A0A5B0EBP1</accession>
<gene>
    <name evidence="1" type="ORF">FQ154_12500</name>
</gene>
<protein>
    <submittedName>
        <fullName evidence="1">Uncharacterized protein</fullName>
    </submittedName>
</protein>
<dbReference type="AlphaFoldDB" id="A0A5B0EBP1"/>
<evidence type="ECO:0000313" key="1">
    <source>
        <dbReference type="EMBL" id="KAA0976118.1"/>
    </source>
</evidence>
<name>A0A5B0EBP1_9MICC</name>
<reference evidence="1 2" key="1">
    <citation type="submission" date="2019-07" db="EMBL/GenBank/DDBJ databases">
        <title>Analysis of the biochemical properties, biological activity and biotechnological potential of siderophores and biosurfactants produced by Antarctic psychrotolerant bacteria.</title>
        <authorList>
            <person name="Styczynski M."/>
            <person name="Krucon T."/>
            <person name="Decewicz P."/>
            <person name="Dziewit L."/>
        </authorList>
    </citation>
    <scope>NUCLEOTIDE SEQUENCE [LARGE SCALE GENOMIC DNA]</scope>
    <source>
        <strain evidence="1 2">ANT_H27</strain>
    </source>
</reference>
<organism evidence="1 2">
    <name type="scientific">Paeniglutamicibacter gangotriensis</name>
    <dbReference type="NCBI Taxonomy" id="254787"/>
    <lineage>
        <taxon>Bacteria</taxon>
        <taxon>Bacillati</taxon>
        <taxon>Actinomycetota</taxon>
        <taxon>Actinomycetes</taxon>
        <taxon>Micrococcales</taxon>
        <taxon>Micrococcaceae</taxon>
        <taxon>Paeniglutamicibacter</taxon>
    </lineage>
</organism>
<sequence length="106" mass="11844">MFGRGSADAVLMEGNDRGKTTLSIGATLLSARNHPKQFGNGNQTKCGHFFTGTTDRLGHKLRRVHFGPPSVNSWKILGRFRFSVLRPYSHGAPPQPPCQWRLWLRG</sequence>
<proteinExistence type="predicted"/>
<evidence type="ECO:0000313" key="2">
    <source>
        <dbReference type="Proteomes" id="UP000323856"/>
    </source>
</evidence>
<comment type="caution">
    <text evidence="1">The sequence shown here is derived from an EMBL/GenBank/DDBJ whole genome shotgun (WGS) entry which is preliminary data.</text>
</comment>
<dbReference type="EMBL" id="VOBL01000012">
    <property type="protein sequence ID" value="KAA0976118.1"/>
    <property type="molecule type" value="Genomic_DNA"/>
</dbReference>
<dbReference type="Proteomes" id="UP000323856">
    <property type="component" value="Unassembled WGS sequence"/>
</dbReference>